<feature type="region of interest" description="Disordered" evidence="1">
    <location>
        <begin position="290"/>
        <end position="393"/>
    </location>
</feature>
<feature type="compositionally biased region" description="Basic and acidic residues" evidence="1">
    <location>
        <begin position="329"/>
        <end position="341"/>
    </location>
</feature>
<name>M2YKN2_DOTSN</name>
<feature type="chain" id="PRO_5004030026" evidence="3">
    <location>
        <begin position="26"/>
        <end position="393"/>
    </location>
</feature>
<dbReference type="EMBL" id="KB446545">
    <property type="protein sequence ID" value="EME39531.1"/>
    <property type="molecule type" value="Genomic_DNA"/>
</dbReference>
<dbReference type="InterPro" id="IPR051009">
    <property type="entry name" value="PRM"/>
</dbReference>
<dbReference type="PANTHER" id="PTHR36089:SF1">
    <property type="entry name" value="CHITIN SYNTHASE 3 COMPLEX PROTEIN CSI2-RELATED"/>
    <property type="match status" value="1"/>
</dbReference>
<dbReference type="Proteomes" id="UP000016933">
    <property type="component" value="Unassembled WGS sequence"/>
</dbReference>
<dbReference type="PANTHER" id="PTHR36089">
    <property type="entry name" value="CHITIN SYNTHASE 3 COMPLEX PROTEIN CSI2-RELATED"/>
    <property type="match status" value="1"/>
</dbReference>
<keyword evidence="2" id="KW-1133">Transmembrane helix</keyword>
<protein>
    <submittedName>
        <fullName evidence="4">Uncharacterized protein</fullName>
    </submittedName>
</protein>
<evidence type="ECO:0000256" key="2">
    <source>
        <dbReference type="SAM" id="Phobius"/>
    </source>
</evidence>
<reference evidence="4 5" key="2">
    <citation type="journal article" date="2012" name="PLoS Pathog.">
        <title>Diverse lifestyles and strategies of plant pathogenesis encoded in the genomes of eighteen Dothideomycetes fungi.</title>
        <authorList>
            <person name="Ohm R.A."/>
            <person name="Feau N."/>
            <person name="Henrissat B."/>
            <person name="Schoch C.L."/>
            <person name="Horwitz B.A."/>
            <person name="Barry K.W."/>
            <person name="Condon B.J."/>
            <person name="Copeland A.C."/>
            <person name="Dhillon B."/>
            <person name="Glaser F."/>
            <person name="Hesse C.N."/>
            <person name="Kosti I."/>
            <person name="LaButti K."/>
            <person name="Lindquist E.A."/>
            <person name="Lucas S."/>
            <person name="Salamov A.A."/>
            <person name="Bradshaw R.E."/>
            <person name="Ciuffetti L."/>
            <person name="Hamelin R.C."/>
            <person name="Kema G.H.J."/>
            <person name="Lawrence C."/>
            <person name="Scott J.A."/>
            <person name="Spatafora J.W."/>
            <person name="Turgeon B.G."/>
            <person name="de Wit P.J.G.M."/>
            <person name="Zhong S."/>
            <person name="Goodwin S.B."/>
            <person name="Grigoriev I.V."/>
        </authorList>
    </citation>
    <scope>NUCLEOTIDE SEQUENCE [LARGE SCALE GENOMIC DNA]</scope>
    <source>
        <strain evidence="5">NZE10 / CBS 128990</strain>
    </source>
</reference>
<proteinExistence type="predicted"/>
<keyword evidence="3" id="KW-0732">Signal</keyword>
<gene>
    <name evidence="4" type="ORF">DOTSEDRAFT_91849</name>
</gene>
<evidence type="ECO:0000256" key="3">
    <source>
        <dbReference type="SAM" id="SignalP"/>
    </source>
</evidence>
<sequence length="393" mass="40264">MARRTDILRACAIVALLAALPAVHAQADLPDLATATEATATGATSATSATTGGTSATSTGKTTAASSDASSTGTTSITASFPTGVTTNTAGTTGSVFSLTGLPTIAGAGIPTMIVPYTANAPYMQKSALPEGTVFIAVGAVLALMGVCVLLWRGLVAWSINRSVKRAALASIRGSDKGSQWGGASAGIGYKNAYYKEHDIGSSMSLDALTSTGKNIRNSKVPGDDKRMSSAPPAGLFFSPTAQASNRASSANYDNRGSTYLPAGYYASPNSELAGGRHSTVIGDSLAPYARHSQISPSPPGTPNSTLPNSRSTANYYGGRGFDAGMRSSSREGLRASSQHERHSRLYHQPSTSSLAVGGGYQSSHESLPGSRAPSAVFSDMLENHGQGPRERF</sequence>
<accession>M2YKN2</accession>
<dbReference type="OrthoDB" id="4065319at2759"/>
<keyword evidence="2" id="KW-0812">Transmembrane</keyword>
<evidence type="ECO:0000256" key="1">
    <source>
        <dbReference type="SAM" id="MobiDB-lite"/>
    </source>
</evidence>
<evidence type="ECO:0000313" key="4">
    <source>
        <dbReference type="EMBL" id="EME39531.1"/>
    </source>
</evidence>
<dbReference type="AlphaFoldDB" id="M2YKN2"/>
<dbReference type="eggNOG" id="ENOG502S625">
    <property type="taxonomic scope" value="Eukaryota"/>
</dbReference>
<feature type="compositionally biased region" description="Polar residues" evidence="1">
    <location>
        <begin position="303"/>
        <end position="315"/>
    </location>
</feature>
<feature type="region of interest" description="Disordered" evidence="1">
    <location>
        <begin position="214"/>
        <end position="241"/>
    </location>
</feature>
<feature type="signal peptide" evidence="3">
    <location>
        <begin position="1"/>
        <end position="25"/>
    </location>
</feature>
<feature type="transmembrane region" description="Helical" evidence="2">
    <location>
        <begin position="134"/>
        <end position="156"/>
    </location>
</feature>
<dbReference type="GO" id="GO:0000324">
    <property type="term" value="C:fungal-type vacuole"/>
    <property type="evidence" value="ECO:0007669"/>
    <property type="project" value="TreeGrafter"/>
</dbReference>
<dbReference type="HOGENOM" id="CLU_037244_0_0_1"/>
<organism evidence="4 5">
    <name type="scientific">Dothistroma septosporum (strain NZE10 / CBS 128990)</name>
    <name type="common">Red band needle blight fungus</name>
    <name type="synonym">Mycosphaerella pini</name>
    <dbReference type="NCBI Taxonomy" id="675120"/>
    <lineage>
        <taxon>Eukaryota</taxon>
        <taxon>Fungi</taxon>
        <taxon>Dikarya</taxon>
        <taxon>Ascomycota</taxon>
        <taxon>Pezizomycotina</taxon>
        <taxon>Dothideomycetes</taxon>
        <taxon>Dothideomycetidae</taxon>
        <taxon>Mycosphaerellales</taxon>
        <taxon>Mycosphaerellaceae</taxon>
        <taxon>Dothistroma</taxon>
    </lineage>
</organism>
<keyword evidence="2" id="KW-0472">Membrane</keyword>
<keyword evidence="5" id="KW-1185">Reference proteome</keyword>
<reference evidence="5" key="1">
    <citation type="journal article" date="2012" name="PLoS Genet.">
        <title>The genomes of the fungal plant pathogens Cladosporium fulvum and Dothistroma septosporum reveal adaptation to different hosts and lifestyles but also signatures of common ancestry.</title>
        <authorList>
            <person name="de Wit P.J.G.M."/>
            <person name="van der Burgt A."/>
            <person name="Oekmen B."/>
            <person name="Stergiopoulos I."/>
            <person name="Abd-Elsalam K.A."/>
            <person name="Aerts A.L."/>
            <person name="Bahkali A.H."/>
            <person name="Beenen H.G."/>
            <person name="Chettri P."/>
            <person name="Cox M.P."/>
            <person name="Datema E."/>
            <person name="de Vries R.P."/>
            <person name="Dhillon B."/>
            <person name="Ganley A.R."/>
            <person name="Griffiths S.A."/>
            <person name="Guo Y."/>
            <person name="Hamelin R.C."/>
            <person name="Henrissat B."/>
            <person name="Kabir M.S."/>
            <person name="Jashni M.K."/>
            <person name="Kema G."/>
            <person name="Klaubauf S."/>
            <person name="Lapidus A."/>
            <person name="Levasseur A."/>
            <person name="Lindquist E."/>
            <person name="Mehrabi R."/>
            <person name="Ohm R.A."/>
            <person name="Owen T.J."/>
            <person name="Salamov A."/>
            <person name="Schwelm A."/>
            <person name="Schijlen E."/>
            <person name="Sun H."/>
            <person name="van den Burg H.A."/>
            <person name="van Ham R.C.H.J."/>
            <person name="Zhang S."/>
            <person name="Goodwin S.B."/>
            <person name="Grigoriev I.V."/>
            <person name="Collemare J."/>
            <person name="Bradshaw R.E."/>
        </authorList>
    </citation>
    <scope>NUCLEOTIDE SEQUENCE [LARGE SCALE GENOMIC DNA]</scope>
    <source>
        <strain evidence="5">NZE10 / CBS 128990</strain>
    </source>
</reference>
<evidence type="ECO:0000313" key="5">
    <source>
        <dbReference type="Proteomes" id="UP000016933"/>
    </source>
</evidence>
<dbReference type="OMA" id="ANAPYMQ"/>
<feature type="region of interest" description="Disordered" evidence="1">
    <location>
        <begin position="41"/>
        <end position="84"/>
    </location>
</feature>